<feature type="compositionally biased region" description="Polar residues" evidence="1">
    <location>
        <begin position="173"/>
        <end position="190"/>
    </location>
</feature>
<feature type="compositionally biased region" description="Acidic residues" evidence="1">
    <location>
        <begin position="214"/>
        <end position="225"/>
    </location>
</feature>
<dbReference type="EMBL" id="CAXAMN010011292">
    <property type="protein sequence ID" value="CAK9034886.1"/>
    <property type="molecule type" value="Genomic_DNA"/>
</dbReference>
<proteinExistence type="predicted"/>
<reference evidence="2 3" key="1">
    <citation type="submission" date="2024-02" db="EMBL/GenBank/DDBJ databases">
        <authorList>
            <person name="Chen Y."/>
            <person name="Shah S."/>
            <person name="Dougan E. K."/>
            <person name="Thang M."/>
            <person name="Chan C."/>
        </authorList>
    </citation>
    <scope>NUCLEOTIDE SEQUENCE [LARGE SCALE GENOMIC DNA]</scope>
</reference>
<feature type="compositionally biased region" description="Basic and acidic residues" evidence="1">
    <location>
        <begin position="198"/>
        <end position="210"/>
    </location>
</feature>
<keyword evidence="3" id="KW-1185">Reference proteome</keyword>
<dbReference type="Proteomes" id="UP001642484">
    <property type="component" value="Unassembled WGS sequence"/>
</dbReference>
<evidence type="ECO:0000256" key="1">
    <source>
        <dbReference type="SAM" id="MobiDB-lite"/>
    </source>
</evidence>
<name>A0ABP0L6V7_9DINO</name>
<comment type="caution">
    <text evidence="2">The sequence shown here is derived from an EMBL/GenBank/DDBJ whole genome shotgun (WGS) entry which is preliminary data.</text>
</comment>
<sequence length="525" mass="60155">MSLARPRDAIPDSARWSVSLVEASKAQAKRREEEERFKRWNAGNLNSTNFFRKMGQSMADTERYKAQCRAAALASPSRNAEEKVSLECTTRHVDIAKAFADFSNVCILPNQEKGEMHLNALGTIDAPRGLMHLKDPSAVEMRQQMEQAATKVQALERGRKARKQVASEGGSGSRAQESSQDQGAFQQLTVSDVVDPEASQREPQVERKSSAEGSDGEDEFGEDELSPVTPAITIVQPREAEGSKPGSEVNSRRTSRRSSEEEDSSADGEAEKAADGDWPPKPPIVRFKAQMEFSKQFKGETKEEKEKRQETLNLADEEKRLQGSDEILQDITLTWINMYFKLDVLTERHLIASFPIIVLCMMDVIYPKKVRWHQVNWNTAYMRALKQNHAVLEKHWYEVNMNKVKDLRSEKIGHIDKLLHAPSDEKLSFLKQVKRWFDCRVLHSNAYDPIKRRTEIEKQIRLSGRWMKFPSWMQFDKEEIQANRARKPDPKIPKSGKTEATTEFEKMPEFKRLLWFLGSSEHQTM</sequence>
<accession>A0ABP0L6V7</accession>
<feature type="region of interest" description="Disordered" evidence="1">
    <location>
        <begin position="482"/>
        <end position="501"/>
    </location>
</feature>
<dbReference type="CDD" id="cd23767">
    <property type="entry name" value="IQCD"/>
    <property type="match status" value="1"/>
</dbReference>
<evidence type="ECO:0000313" key="3">
    <source>
        <dbReference type="Proteomes" id="UP001642484"/>
    </source>
</evidence>
<evidence type="ECO:0000313" key="2">
    <source>
        <dbReference type="EMBL" id="CAK9034886.1"/>
    </source>
</evidence>
<feature type="region of interest" description="Disordered" evidence="1">
    <location>
        <begin position="156"/>
        <end position="284"/>
    </location>
</feature>
<dbReference type="Gene3D" id="1.10.418.10">
    <property type="entry name" value="Calponin-like domain"/>
    <property type="match status" value="1"/>
</dbReference>
<gene>
    <name evidence="2" type="ORF">CCMP2556_LOCUS19690</name>
</gene>
<dbReference type="InterPro" id="IPR036872">
    <property type="entry name" value="CH_dom_sf"/>
</dbReference>
<dbReference type="PROSITE" id="PS50096">
    <property type="entry name" value="IQ"/>
    <property type="match status" value="1"/>
</dbReference>
<organism evidence="2 3">
    <name type="scientific">Durusdinium trenchii</name>
    <dbReference type="NCBI Taxonomy" id="1381693"/>
    <lineage>
        <taxon>Eukaryota</taxon>
        <taxon>Sar</taxon>
        <taxon>Alveolata</taxon>
        <taxon>Dinophyceae</taxon>
        <taxon>Suessiales</taxon>
        <taxon>Symbiodiniaceae</taxon>
        <taxon>Durusdinium</taxon>
    </lineage>
</organism>
<feature type="compositionally biased region" description="Basic and acidic residues" evidence="1">
    <location>
        <begin position="482"/>
        <end position="492"/>
    </location>
</feature>
<protein>
    <submittedName>
        <fullName evidence="2">Uncharacterized protein</fullName>
    </submittedName>
</protein>